<dbReference type="Pfam" id="PF00082">
    <property type="entry name" value="Peptidase_S8"/>
    <property type="match status" value="1"/>
</dbReference>
<comment type="caution">
    <text evidence="10">The sequence shown here is derived from an EMBL/GenBank/DDBJ whole genome shotgun (WGS) entry which is preliminary data.</text>
</comment>
<dbReference type="PROSITE" id="PS00136">
    <property type="entry name" value="SUBTILASE_ASP"/>
    <property type="match status" value="1"/>
</dbReference>
<evidence type="ECO:0000256" key="3">
    <source>
        <dbReference type="ARBA" id="ARBA00022801"/>
    </source>
</evidence>
<evidence type="ECO:0000256" key="6">
    <source>
        <dbReference type="RuleBase" id="RU003355"/>
    </source>
</evidence>
<dbReference type="SUPFAM" id="SSF52743">
    <property type="entry name" value="Subtilisin-like"/>
    <property type="match status" value="1"/>
</dbReference>
<gene>
    <name evidence="10" type="ORF">SRB5_18830</name>
</gene>
<accession>A0A7K0CG97</accession>
<evidence type="ECO:0000256" key="5">
    <source>
        <dbReference type="PROSITE-ProRule" id="PRU01240"/>
    </source>
</evidence>
<dbReference type="AlphaFoldDB" id="A0A7K0CG97"/>
<dbReference type="CDD" id="cd04077">
    <property type="entry name" value="Peptidases_S8_PCSK9_ProteinaseK_like"/>
    <property type="match status" value="1"/>
</dbReference>
<dbReference type="PANTHER" id="PTHR43806:SF11">
    <property type="entry name" value="CEREVISIN-RELATED"/>
    <property type="match status" value="1"/>
</dbReference>
<organism evidence="10 11">
    <name type="scientific">Streptomyces smaragdinus</name>
    <dbReference type="NCBI Taxonomy" id="2585196"/>
    <lineage>
        <taxon>Bacteria</taxon>
        <taxon>Bacillati</taxon>
        <taxon>Actinomycetota</taxon>
        <taxon>Actinomycetes</taxon>
        <taxon>Kitasatosporales</taxon>
        <taxon>Streptomycetaceae</taxon>
        <taxon>Streptomyces</taxon>
    </lineage>
</organism>
<evidence type="ECO:0000256" key="2">
    <source>
        <dbReference type="ARBA" id="ARBA00022670"/>
    </source>
</evidence>
<feature type="domain" description="Inhibitor I9" evidence="9">
    <location>
        <begin position="78"/>
        <end position="146"/>
    </location>
</feature>
<dbReference type="Gene3D" id="3.40.50.200">
    <property type="entry name" value="Peptidase S8/S53 domain"/>
    <property type="match status" value="1"/>
</dbReference>
<dbReference type="Gene3D" id="3.30.70.80">
    <property type="entry name" value="Peptidase S8 propeptide/proteinase inhibitor I9"/>
    <property type="match status" value="1"/>
</dbReference>
<evidence type="ECO:0000256" key="7">
    <source>
        <dbReference type="SAM" id="MobiDB-lite"/>
    </source>
</evidence>
<dbReference type="InterPro" id="IPR023828">
    <property type="entry name" value="Peptidase_S8_Ser-AS"/>
</dbReference>
<evidence type="ECO:0000313" key="11">
    <source>
        <dbReference type="Proteomes" id="UP000466345"/>
    </source>
</evidence>
<name>A0A7K0CG97_9ACTN</name>
<dbReference type="PANTHER" id="PTHR43806">
    <property type="entry name" value="PEPTIDASE S8"/>
    <property type="match status" value="1"/>
</dbReference>
<dbReference type="InterPro" id="IPR036852">
    <property type="entry name" value="Peptidase_S8/S53_dom_sf"/>
</dbReference>
<dbReference type="Proteomes" id="UP000466345">
    <property type="component" value="Unassembled WGS sequence"/>
</dbReference>
<dbReference type="PROSITE" id="PS00138">
    <property type="entry name" value="SUBTILASE_SER"/>
    <property type="match status" value="1"/>
</dbReference>
<dbReference type="InterPro" id="IPR023827">
    <property type="entry name" value="Peptidase_S8_Asp-AS"/>
</dbReference>
<dbReference type="FunFam" id="3.40.50.200:FF:000014">
    <property type="entry name" value="Proteinase K"/>
    <property type="match status" value="1"/>
</dbReference>
<dbReference type="Pfam" id="PF05922">
    <property type="entry name" value="Inhibitor_I9"/>
    <property type="match status" value="1"/>
</dbReference>
<evidence type="ECO:0000259" key="8">
    <source>
        <dbReference type="Pfam" id="PF00082"/>
    </source>
</evidence>
<dbReference type="PROSITE" id="PS51892">
    <property type="entry name" value="SUBTILASE"/>
    <property type="match status" value="1"/>
</dbReference>
<dbReference type="InterPro" id="IPR050131">
    <property type="entry name" value="Peptidase_S8_subtilisin-like"/>
</dbReference>
<dbReference type="InterPro" id="IPR034193">
    <property type="entry name" value="PCSK9_ProteinaseK-like"/>
</dbReference>
<dbReference type="InterPro" id="IPR015500">
    <property type="entry name" value="Peptidase_S8_subtilisin-rel"/>
</dbReference>
<feature type="active site" description="Charge relay system" evidence="5">
    <location>
        <position position="187"/>
    </location>
</feature>
<dbReference type="InterPro" id="IPR010259">
    <property type="entry name" value="S8pro/Inhibitor_I9"/>
</dbReference>
<dbReference type="PRINTS" id="PR00723">
    <property type="entry name" value="SUBTILISIN"/>
</dbReference>
<feature type="region of interest" description="Disordered" evidence="7">
    <location>
        <begin position="1"/>
        <end position="21"/>
    </location>
</feature>
<dbReference type="PROSITE" id="PS00137">
    <property type="entry name" value="SUBTILASE_HIS"/>
    <property type="match status" value="1"/>
</dbReference>
<reference evidence="10 11" key="1">
    <citation type="submission" date="2019-10" db="EMBL/GenBank/DDBJ databases">
        <title>Streptomyces smaragdinus sp. nov. and Streptomyces fabii sp. nov., isolated from the gut of fungus growing-termite Macrotermes natalensis.</title>
        <authorList>
            <person name="Schwitalla J."/>
            <person name="Benndorf R."/>
            <person name="Martin K."/>
            <person name="De Beer W."/>
            <person name="Kaster A.-K."/>
            <person name="Vollmers J."/>
            <person name="Poulsen M."/>
            <person name="Beemelmanns C."/>
        </authorList>
    </citation>
    <scope>NUCLEOTIDE SEQUENCE [LARGE SCALE GENOMIC DNA]</scope>
    <source>
        <strain evidence="10 11">RB5</strain>
    </source>
</reference>
<dbReference type="SUPFAM" id="SSF54897">
    <property type="entry name" value="Protease propeptides/inhibitors"/>
    <property type="match status" value="1"/>
</dbReference>
<proteinExistence type="inferred from homology"/>
<keyword evidence="2 5" id="KW-0645">Protease</keyword>
<keyword evidence="4 5" id="KW-0720">Serine protease</keyword>
<dbReference type="GO" id="GO:0006508">
    <property type="term" value="P:proteolysis"/>
    <property type="evidence" value="ECO:0007669"/>
    <property type="project" value="UniProtKB-KW"/>
</dbReference>
<evidence type="ECO:0000259" key="9">
    <source>
        <dbReference type="Pfam" id="PF05922"/>
    </source>
</evidence>
<evidence type="ECO:0000313" key="10">
    <source>
        <dbReference type="EMBL" id="MQY11764.1"/>
    </source>
</evidence>
<dbReference type="GO" id="GO:0005615">
    <property type="term" value="C:extracellular space"/>
    <property type="evidence" value="ECO:0007669"/>
    <property type="project" value="TreeGrafter"/>
</dbReference>
<dbReference type="GO" id="GO:0004252">
    <property type="term" value="F:serine-type endopeptidase activity"/>
    <property type="evidence" value="ECO:0007669"/>
    <property type="project" value="UniProtKB-UniRule"/>
</dbReference>
<dbReference type="InterPro" id="IPR000209">
    <property type="entry name" value="Peptidase_S8/S53_dom"/>
</dbReference>
<keyword evidence="3 5" id="KW-0378">Hydrolase</keyword>
<feature type="active site" description="Charge relay system" evidence="5">
    <location>
        <position position="220"/>
    </location>
</feature>
<protein>
    <submittedName>
        <fullName evidence="10">Extracellular serine proteinase</fullName>
        <ecNumber evidence="10">3.4.21.-</ecNumber>
    </submittedName>
</protein>
<keyword evidence="11" id="KW-1185">Reference proteome</keyword>
<dbReference type="InterPro" id="IPR022398">
    <property type="entry name" value="Peptidase_S8_His-AS"/>
</dbReference>
<evidence type="ECO:0000256" key="4">
    <source>
        <dbReference type="ARBA" id="ARBA00022825"/>
    </source>
</evidence>
<evidence type="ECO:0000256" key="1">
    <source>
        <dbReference type="ARBA" id="ARBA00011073"/>
    </source>
</evidence>
<comment type="similarity">
    <text evidence="1 5 6">Belongs to the peptidase S8 family.</text>
</comment>
<dbReference type="InterPro" id="IPR037045">
    <property type="entry name" value="S8pro/Inhibitor_I9_sf"/>
</dbReference>
<dbReference type="EMBL" id="WEGJ01000004">
    <property type="protein sequence ID" value="MQY11764.1"/>
    <property type="molecule type" value="Genomic_DNA"/>
</dbReference>
<sequence>MNASMNEDHVIRQPTPYRRDPPAMALTDRTRWRVTAALSAAATAVALALTAAAPGQAAPAEGRIIGAGNGADAVQDSYIVVLNEHSGLTAASAAGHGLVARYGGEITRTYRAALNGYAAHLTGTEARRLAADPAVARVFQDTTVHAQATQLNPPWNLDRIDQANPPLDGAYTYPDSAGRGVHAYIIDTGVRVTHQDFDGRASYGYDAVDGDTSAADGNGHGTHVAGIVAGKVHGVAKKAEIVSVRVLDDSGAGSTAGVLEGIDWVTANAVKPAVANLSLGAGASAVLDDAVRASIASGITYAVAAGGSNADASAFSPARVTEALTVGATDTADRRASSSNYGPVLDLFAPGVNITSTWNTSNTATATLSGTSVSSPHVAGAAAVYLGEHPASAPPDVAAALIAAASPVVQNPGPGSPDLLLRVTW</sequence>
<feature type="active site" description="Charge relay system" evidence="5">
    <location>
        <position position="372"/>
    </location>
</feature>
<feature type="domain" description="Peptidase S8/S53" evidence="8">
    <location>
        <begin position="179"/>
        <end position="406"/>
    </location>
</feature>
<dbReference type="EC" id="3.4.21.-" evidence="10"/>